<keyword evidence="5" id="KW-0689">Ribosomal protein</keyword>
<evidence type="ECO:0000256" key="4">
    <source>
        <dbReference type="SAM" id="MobiDB-lite"/>
    </source>
</evidence>
<keyword evidence="5" id="KW-0687">Ribonucleoprotein</keyword>
<feature type="compositionally biased region" description="Acidic residues" evidence="4">
    <location>
        <begin position="146"/>
        <end position="159"/>
    </location>
</feature>
<dbReference type="Pfam" id="PF01250">
    <property type="entry name" value="Ribosomal_S6"/>
    <property type="match status" value="1"/>
</dbReference>
<dbReference type="GO" id="GO:0006412">
    <property type="term" value="P:translation"/>
    <property type="evidence" value="ECO:0007669"/>
    <property type="project" value="InterPro"/>
</dbReference>
<dbReference type="HAMAP" id="MF_00360">
    <property type="entry name" value="Ribosomal_bS6"/>
    <property type="match status" value="1"/>
</dbReference>
<dbReference type="InterPro" id="IPR014717">
    <property type="entry name" value="Transl_elong_EF1B/ribsomal_bS6"/>
</dbReference>
<accession>A0A0J7MW90</accession>
<sequence>MALYELTLILRNDLSTTQVETFIEGLEGKLGELGGSVEKKEFWGLRPLAYRIKKNRKGHYVFLGLNTPADALKEIERQMSLDEDMLRFLTLRVDALPEGQTPMMSRRDERPARGGRQGGQPQAGGRFESGRGRRPQGHSQSHASEENDEAQDSEGDNND</sequence>
<evidence type="ECO:0000313" key="6">
    <source>
        <dbReference type="Proteomes" id="UP000036403"/>
    </source>
</evidence>
<dbReference type="InterPro" id="IPR020814">
    <property type="entry name" value="Ribosomal_S6_plastid/chlpt"/>
</dbReference>
<dbReference type="Gene3D" id="3.30.70.60">
    <property type="match status" value="1"/>
</dbReference>
<comment type="caution">
    <text evidence="5">The sequence shown here is derived from an EMBL/GenBank/DDBJ whole genome shotgun (WGS) entry which is preliminary data.</text>
</comment>
<evidence type="ECO:0000256" key="3">
    <source>
        <dbReference type="ARBA" id="ARBA00035365"/>
    </source>
</evidence>
<reference evidence="5 6" key="1">
    <citation type="submission" date="2015-04" db="EMBL/GenBank/DDBJ databases">
        <title>Lasius niger genome sequencing.</title>
        <authorList>
            <person name="Konorov E.A."/>
            <person name="Nikitin M.A."/>
            <person name="Kirill M.V."/>
            <person name="Chang P."/>
        </authorList>
    </citation>
    <scope>NUCLEOTIDE SEQUENCE [LARGE SCALE GENOMIC DNA]</scope>
    <source>
        <tissue evidence="5">Whole</tissue>
    </source>
</reference>
<dbReference type="PANTHER" id="PTHR21011:SF1">
    <property type="entry name" value="SMALL RIBOSOMAL SUBUNIT PROTEIN BS6M"/>
    <property type="match status" value="1"/>
</dbReference>
<organism evidence="5 6">
    <name type="scientific">Lasius niger</name>
    <name type="common">Black garden ant</name>
    <dbReference type="NCBI Taxonomy" id="67767"/>
    <lineage>
        <taxon>Eukaryota</taxon>
        <taxon>Metazoa</taxon>
        <taxon>Ecdysozoa</taxon>
        <taxon>Arthropoda</taxon>
        <taxon>Hexapoda</taxon>
        <taxon>Insecta</taxon>
        <taxon>Pterygota</taxon>
        <taxon>Neoptera</taxon>
        <taxon>Endopterygota</taxon>
        <taxon>Hymenoptera</taxon>
        <taxon>Apocrita</taxon>
        <taxon>Aculeata</taxon>
        <taxon>Formicoidea</taxon>
        <taxon>Formicidae</taxon>
        <taxon>Formicinae</taxon>
        <taxon>Lasius</taxon>
        <taxon>Lasius</taxon>
    </lineage>
</organism>
<dbReference type="SUPFAM" id="SSF54995">
    <property type="entry name" value="Ribosomal protein S6"/>
    <property type="match status" value="1"/>
</dbReference>
<comment type="similarity">
    <text evidence="1">Belongs to the bacterial ribosomal protein bS6 family.</text>
</comment>
<evidence type="ECO:0000256" key="1">
    <source>
        <dbReference type="ARBA" id="ARBA00009512"/>
    </source>
</evidence>
<dbReference type="GO" id="GO:0022627">
    <property type="term" value="C:cytosolic small ribosomal subunit"/>
    <property type="evidence" value="ECO:0007669"/>
    <property type="project" value="TreeGrafter"/>
</dbReference>
<keyword evidence="6" id="KW-1185">Reference proteome</keyword>
<proteinExistence type="inferred from homology"/>
<dbReference type="InterPro" id="IPR035980">
    <property type="entry name" value="Ribosomal_bS6_sf"/>
</dbReference>
<dbReference type="GO" id="GO:0070181">
    <property type="term" value="F:small ribosomal subunit rRNA binding"/>
    <property type="evidence" value="ECO:0007669"/>
    <property type="project" value="TreeGrafter"/>
</dbReference>
<dbReference type="GO" id="GO:0003735">
    <property type="term" value="F:structural constituent of ribosome"/>
    <property type="evidence" value="ECO:0007669"/>
    <property type="project" value="InterPro"/>
</dbReference>
<dbReference type="PaxDb" id="67767-A0A0J7MW90"/>
<dbReference type="AlphaFoldDB" id="A0A0J7MW90"/>
<gene>
    <name evidence="5" type="ORF">RF55_17238</name>
</gene>
<dbReference type="CDD" id="cd00473">
    <property type="entry name" value="bS6"/>
    <property type="match status" value="1"/>
</dbReference>
<name>A0A0J7MW90_LASNI</name>
<dbReference type="OrthoDB" id="6372249at2759"/>
<evidence type="ECO:0000256" key="2">
    <source>
        <dbReference type="ARBA" id="ARBA00035170"/>
    </source>
</evidence>
<dbReference type="EMBL" id="LBMM01015642">
    <property type="protein sequence ID" value="KMQ84730.1"/>
    <property type="molecule type" value="Genomic_DNA"/>
</dbReference>
<dbReference type="Proteomes" id="UP000036403">
    <property type="component" value="Unassembled WGS sequence"/>
</dbReference>
<feature type="region of interest" description="Disordered" evidence="4">
    <location>
        <begin position="97"/>
        <end position="159"/>
    </location>
</feature>
<dbReference type="PANTHER" id="PTHR21011">
    <property type="entry name" value="MITOCHONDRIAL 28S RIBOSOMAL PROTEIN S6"/>
    <property type="match status" value="1"/>
</dbReference>
<dbReference type="NCBIfam" id="TIGR00166">
    <property type="entry name" value="S6"/>
    <property type="match status" value="1"/>
</dbReference>
<dbReference type="InterPro" id="IPR000529">
    <property type="entry name" value="Ribosomal_bS6"/>
</dbReference>
<protein>
    <recommendedName>
        <fullName evidence="2">Small ribosomal subunit protein bS6m</fullName>
    </recommendedName>
    <alternativeName>
        <fullName evidence="3">28S ribosomal protein S6, mitochondrial</fullName>
    </alternativeName>
</protein>
<evidence type="ECO:0000313" key="5">
    <source>
        <dbReference type="EMBL" id="KMQ84730.1"/>
    </source>
</evidence>